<feature type="region of interest" description="Disordered" evidence="1">
    <location>
        <begin position="1"/>
        <end position="25"/>
    </location>
</feature>
<evidence type="ECO:0000256" key="1">
    <source>
        <dbReference type="SAM" id="MobiDB-lite"/>
    </source>
</evidence>
<dbReference type="AlphaFoldDB" id="A0A835G321"/>
<dbReference type="EMBL" id="JACEFO010000048">
    <property type="protein sequence ID" value="KAF8783679.1"/>
    <property type="molecule type" value="Genomic_DNA"/>
</dbReference>
<evidence type="ECO:0000313" key="2">
    <source>
        <dbReference type="EMBL" id="KAF8732131.1"/>
    </source>
</evidence>
<comment type="caution">
    <text evidence="3">The sequence shown here is derived from an EMBL/GenBank/DDBJ whole genome shotgun (WGS) entry which is preliminary data.</text>
</comment>
<gene>
    <name evidence="3" type="ORF">HU200_000392</name>
    <name evidence="2" type="ORF">HU200_016098</name>
</gene>
<name>A0A835G321_9POAL</name>
<keyword evidence="4" id="KW-1185">Reference proteome</keyword>
<organism evidence="3 4">
    <name type="scientific">Digitaria exilis</name>
    <dbReference type="NCBI Taxonomy" id="1010633"/>
    <lineage>
        <taxon>Eukaryota</taxon>
        <taxon>Viridiplantae</taxon>
        <taxon>Streptophyta</taxon>
        <taxon>Embryophyta</taxon>
        <taxon>Tracheophyta</taxon>
        <taxon>Spermatophyta</taxon>
        <taxon>Magnoliopsida</taxon>
        <taxon>Liliopsida</taxon>
        <taxon>Poales</taxon>
        <taxon>Poaceae</taxon>
        <taxon>PACMAD clade</taxon>
        <taxon>Panicoideae</taxon>
        <taxon>Panicodae</taxon>
        <taxon>Paniceae</taxon>
        <taxon>Anthephorinae</taxon>
        <taxon>Digitaria</taxon>
    </lineage>
</organism>
<dbReference type="EMBL" id="JACEFO010001605">
    <property type="protein sequence ID" value="KAF8732131.1"/>
    <property type="molecule type" value="Genomic_DNA"/>
</dbReference>
<dbReference type="Proteomes" id="UP000636709">
    <property type="component" value="Unassembled WGS sequence"/>
</dbReference>
<evidence type="ECO:0000313" key="4">
    <source>
        <dbReference type="Proteomes" id="UP000636709"/>
    </source>
</evidence>
<accession>A0A835G321</accession>
<proteinExistence type="predicted"/>
<evidence type="ECO:0000313" key="3">
    <source>
        <dbReference type="EMBL" id="KAF8783679.1"/>
    </source>
</evidence>
<protein>
    <submittedName>
        <fullName evidence="3">Uncharacterized protein</fullName>
    </submittedName>
</protein>
<sequence>MRSSLRTRPAHGASRAGAGGGEAAGEAVTRLERTAMGGDTSAAIHGPGSVMAFAVDVDGQAAMHEAAAERFVR</sequence>
<reference evidence="3" key="1">
    <citation type="submission" date="2020-07" db="EMBL/GenBank/DDBJ databases">
        <title>Genome sequence and genetic diversity analysis of an under-domesticated orphan crop, white fonio (Digitaria exilis).</title>
        <authorList>
            <person name="Bennetzen J.L."/>
            <person name="Chen S."/>
            <person name="Ma X."/>
            <person name="Wang X."/>
            <person name="Yssel A.E.J."/>
            <person name="Chaluvadi S.R."/>
            <person name="Johnson M."/>
            <person name="Gangashetty P."/>
            <person name="Hamidou F."/>
            <person name="Sanogo M.D."/>
            <person name="Zwaenepoel A."/>
            <person name="Wallace J."/>
            <person name="Van De Peer Y."/>
            <person name="Van Deynze A."/>
        </authorList>
    </citation>
    <scope>NUCLEOTIDE SEQUENCE</scope>
    <source>
        <tissue evidence="3">Leaves</tissue>
    </source>
</reference>